<sequence>MVKSIITVSLFIIAIQGFTLFPNLRSPTNAFLQMSLTEDCISEVKTTLEFTCYEFECIVEPINGFEFSLSYVSESEIDVNAIDTDQSEECEESFDAVVYCDDPCVITGTTVDVFVFQIGESQEAIVAEVKPLSS</sequence>
<evidence type="ECO:0000313" key="2">
    <source>
        <dbReference type="Proteomes" id="UP000187209"/>
    </source>
</evidence>
<dbReference type="EMBL" id="MPUH01000069">
    <property type="protein sequence ID" value="OMJ92050.1"/>
    <property type="molecule type" value="Genomic_DNA"/>
</dbReference>
<keyword evidence="2" id="KW-1185">Reference proteome</keyword>
<comment type="caution">
    <text evidence="1">The sequence shown here is derived from an EMBL/GenBank/DDBJ whole genome shotgun (WGS) entry which is preliminary data.</text>
</comment>
<proteinExistence type="predicted"/>
<dbReference type="Proteomes" id="UP000187209">
    <property type="component" value="Unassembled WGS sequence"/>
</dbReference>
<gene>
    <name evidence="1" type="ORF">SteCoe_5253</name>
</gene>
<reference evidence="1 2" key="1">
    <citation type="submission" date="2016-11" db="EMBL/GenBank/DDBJ databases">
        <title>The macronuclear genome of Stentor coeruleus: a giant cell with tiny introns.</title>
        <authorList>
            <person name="Slabodnick M."/>
            <person name="Ruby J.G."/>
            <person name="Reiff S.B."/>
            <person name="Swart E.C."/>
            <person name="Gosai S."/>
            <person name="Prabakaran S."/>
            <person name="Witkowska E."/>
            <person name="Larue G.E."/>
            <person name="Fisher S."/>
            <person name="Freeman R.M."/>
            <person name="Gunawardena J."/>
            <person name="Chu W."/>
            <person name="Stover N.A."/>
            <person name="Gregory B.D."/>
            <person name="Nowacki M."/>
            <person name="Derisi J."/>
            <person name="Roy S.W."/>
            <person name="Marshall W.F."/>
            <person name="Sood P."/>
        </authorList>
    </citation>
    <scope>NUCLEOTIDE SEQUENCE [LARGE SCALE GENOMIC DNA]</scope>
    <source>
        <strain evidence="1">WM001</strain>
    </source>
</reference>
<name>A0A1R2CSV2_9CILI</name>
<evidence type="ECO:0000313" key="1">
    <source>
        <dbReference type="EMBL" id="OMJ92050.1"/>
    </source>
</evidence>
<accession>A0A1R2CSV2</accession>
<organism evidence="1 2">
    <name type="scientific">Stentor coeruleus</name>
    <dbReference type="NCBI Taxonomy" id="5963"/>
    <lineage>
        <taxon>Eukaryota</taxon>
        <taxon>Sar</taxon>
        <taxon>Alveolata</taxon>
        <taxon>Ciliophora</taxon>
        <taxon>Postciliodesmatophora</taxon>
        <taxon>Heterotrichea</taxon>
        <taxon>Heterotrichida</taxon>
        <taxon>Stentoridae</taxon>
        <taxon>Stentor</taxon>
    </lineage>
</organism>
<dbReference type="AlphaFoldDB" id="A0A1R2CSV2"/>
<protein>
    <submittedName>
        <fullName evidence="1">Uncharacterized protein</fullName>
    </submittedName>
</protein>